<feature type="binding site" evidence="14">
    <location>
        <position position="308"/>
    </location>
    <ligand>
        <name>Ca(2+)</name>
        <dbReference type="ChEBI" id="CHEBI:29108"/>
        <label>4</label>
    </ligand>
</feature>
<dbReference type="GeneID" id="129325831"/>
<feature type="binding site" evidence="14">
    <location>
        <position position="310"/>
    </location>
    <ligand>
        <name>Ca(2+)</name>
        <dbReference type="ChEBI" id="CHEBI:29108"/>
        <label>5</label>
    </ligand>
</feature>
<dbReference type="AlphaFoldDB" id="A0AA97J1Q8"/>
<dbReference type="SMART" id="SM00120">
    <property type="entry name" value="HX"/>
    <property type="match status" value="4"/>
</dbReference>
<evidence type="ECO:0000313" key="19">
    <source>
        <dbReference type="Proteomes" id="UP001190640"/>
    </source>
</evidence>
<dbReference type="PRINTS" id="PR00138">
    <property type="entry name" value="MATRIXIN"/>
</dbReference>
<dbReference type="CDD" id="cd04278">
    <property type="entry name" value="ZnMc_MMP"/>
    <property type="match status" value="1"/>
</dbReference>
<feature type="binding site" evidence="14">
    <location>
        <position position="403"/>
    </location>
    <ligand>
        <name>Ca(2+)</name>
        <dbReference type="ChEBI" id="CHEBI:29108"/>
        <label>4</label>
    </ligand>
</feature>
<evidence type="ECO:0000256" key="3">
    <source>
        <dbReference type="ARBA" id="ARBA00022723"/>
    </source>
</evidence>
<dbReference type="CDD" id="cd00094">
    <property type="entry name" value="HX"/>
    <property type="match status" value="1"/>
</dbReference>
<keyword evidence="11 15" id="KW-1015">Disulfide bond</keyword>
<dbReference type="GO" id="GO:0030198">
    <property type="term" value="P:extracellular matrix organization"/>
    <property type="evidence" value="ECO:0007669"/>
    <property type="project" value="TreeGrafter"/>
</dbReference>
<feature type="binding site" evidence="14">
    <location>
        <position position="158"/>
    </location>
    <ligand>
        <name>Zn(2+)</name>
        <dbReference type="ChEBI" id="CHEBI:29105"/>
        <label>1</label>
    </ligand>
</feature>
<evidence type="ECO:0000256" key="8">
    <source>
        <dbReference type="ARBA" id="ARBA00022837"/>
    </source>
</evidence>
<evidence type="ECO:0000256" key="13">
    <source>
        <dbReference type="PIRSR" id="PIRSR001191-2"/>
    </source>
</evidence>
<dbReference type="InterPro" id="IPR006026">
    <property type="entry name" value="Peptidase_Metallo"/>
</dbReference>
<feature type="repeat" description="Hemopexin" evidence="16">
    <location>
        <begin position="350"/>
        <end position="398"/>
    </location>
</feature>
<organism evidence="19 20">
    <name type="scientific">Eublepharis macularius</name>
    <name type="common">Leopard gecko</name>
    <name type="synonym">Cyrtodactylus macularius</name>
    <dbReference type="NCBI Taxonomy" id="481883"/>
    <lineage>
        <taxon>Eukaryota</taxon>
        <taxon>Metazoa</taxon>
        <taxon>Chordata</taxon>
        <taxon>Craniata</taxon>
        <taxon>Vertebrata</taxon>
        <taxon>Euteleostomi</taxon>
        <taxon>Lepidosauria</taxon>
        <taxon>Squamata</taxon>
        <taxon>Bifurcata</taxon>
        <taxon>Gekkota</taxon>
        <taxon>Eublepharidae</taxon>
        <taxon>Eublepharinae</taxon>
        <taxon>Eublepharis</taxon>
    </lineage>
</organism>
<evidence type="ECO:0000256" key="14">
    <source>
        <dbReference type="PIRSR" id="PIRSR621190-2"/>
    </source>
</evidence>
<evidence type="ECO:0000256" key="6">
    <source>
        <dbReference type="ARBA" id="ARBA00022801"/>
    </source>
</evidence>
<keyword evidence="4 17" id="KW-0732">Signal</keyword>
<dbReference type="InterPro" id="IPR024079">
    <property type="entry name" value="MetalloPept_cat_dom_sf"/>
</dbReference>
<feature type="binding site" evidence="14">
    <location>
        <position position="356"/>
    </location>
    <ligand>
        <name>Ca(2+)</name>
        <dbReference type="ChEBI" id="CHEBI:29108"/>
        <label>5</label>
    </ligand>
</feature>
<feature type="chain" id="PRO_5041643707" evidence="17">
    <location>
        <begin position="20"/>
        <end position="444"/>
    </location>
</feature>
<dbReference type="SMART" id="SM00235">
    <property type="entry name" value="ZnMc"/>
    <property type="match status" value="1"/>
</dbReference>
<keyword evidence="19" id="KW-1185">Reference proteome</keyword>
<sequence length="444" mass="51452">MKSLLHMIVLCRTLSCAWPVPPNTEQATEKDNQLAEKWHSYTVNEIWRHRLEVPHIWEYAIIPLFPRWKKKTLTYRISKYTKQMTHAEVDEIIKKAFGVWSQYTCLNFTQSWDASDIDISFGVRIHSDIPEDCPFDGKKDVLAHAFVSVEDDIKGYVHFDDDEKWTKDLRGSNLFHVAVHEIGHILALDHSSINEAVMYAYYEGQDSITFQLHQDDIDGIQAVYGKCRFPAEGHPGNCSHQPNHPEPLLKQKSQDLCDLNISFEAVTTFQGHIYFFADRDFILKDPVERRHVEKSIASLWPILKCGIDAAYEVEDKHTLYIFKGRKYRTVVGDIHNLSLPEFTSTLGFPEKPIDAAVHDQETKETLFFSGDEYWSFDEETRSIDEGYPRKIAADFPEIGSRVDAAFQYNGILYLLRGQKQYEFDSTTYELIDIKKTTSWFGCPE</sequence>
<dbReference type="PANTHER" id="PTHR10201">
    <property type="entry name" value="MATRIX METALLOPROTEINASE"/>
    <property type="match status" value="1"/>
</dbReference>
<keyword evidence="2" id="KW-0645">Protease</keyword>
<dbReference type="Gene3D" id="3.40.390.10">
    <property type="entry name" value="Collagenase (Catalytic Domain)"/>
    <property type="match status" value="1"/>
</dbReference>
<dbReference type="KEGG" id="emc:129325831"/>
<dbReference type="InterPro" id="IPR000585">
    <property type="entry name" value="Hemopexin-like_dom"/>
</dbReference>
<feature type="binding site" evidence="14">
    <location>
        <position position="126"/>
    </location>
    <ligand>
        <name>Zn(2+)</name>
        <dbReference type="ChEBI" id="CHEBI:29105"/>
        <label>1</label>
    </ligand>
</feature>
<reference evidence="20" key="1">
    <citation type="submission" date="2025-08" db="UniProtKB">
        <authorList>
            <consortium name="RefSeq"/>
        </authorList>
    </citation>
    <scope>IDENTIFICATION</scope>
    <source>
        <tissue evidence="20">Blood</tissue>
    </source>
</reference>
<dbReference type="Gene3D" id="2.110.10.10">
    <property type="entry name" value="Hemopexin-like domain"/>
    <property type="match status" value="1"/>
</dbReference>
<feature type="binding site" evidence="14">
    <location>
        <position position="116"/>
    </location>
    <ligand>
        <name>Ca(2+)</name>
        <dbReference type="ChEBI" id="CHEBI:29108"/>
        <label>2</label>
    </ligand>
</feature>
<keyword evidence="7 13" id="KW-0862">Zinc</keyword>
<accession>A0AA97J1Q8</accession>
<dbReference type="InterPro" id="IPR036375">
    <property type="entry name" value="Hemopexin-like_dom_sf"/>
</dbReference>
<dbReference type="PIRSF" id="PIRSF001191">
    <property type="entry name" value="Peptidase_M10A_matrix"/>
    <property type="match status" value="1"/>
</dbReference>
<evidence type="ECO:0000256" key="1">
    <source>
        <dbReference type="ARBA" id="ARBA00010370"/>
    </source>
</evidence>
<comment type="similarity">
    <text evidence="1">Belongs to the peptidase M10A family.</text>
</comment>
<dbReference type="Proteomes" id="UP001190640">
    <property type="component" value="Chromosome 3"/>
</dbReference>
<name>A0AA97J1Q8_EUBMA</name>
<keyword evidence="8 14" id="KW-0106">Calcium</keyword>
<feature type="binding site" evidence="14">
    <location>
        <position position="144"/>
    </location>
    <ligand>
        <name>Zn(2+)</name>
        <dbReference type="ChEBI" id="CHEBI:29105"/>
        <label>1</label>
    </ligand>
</feature>
<dbReference type="GO" id="GO:0030574">
    <property type="term" value="P:collagen catabolic process"/>
    <property type="evidence" value="ECO:0007669"/>
    <property type="project" value="TreeGrafter"/>
</dbReference>
<dbReference type="Pfam" id="PF00413">
    <property type="entry name" value="Peptidase_M10"/>
    <property type="match status" value="1"/>
</dbReference>
<evidence type="ECO:0000256" key="16">
    <source>
        <dbReference type="PROSITE-ProRule" id="PRU01011"/>
    </source>
</evidence>
<evidence type="ECO:0000313" key="20">
    <source>
        <dbReference type="RefSeq" id="XP_054829733.1"/>
    </source>
</evidence>
<keyword evidence="5" id="KW-0677">Repeat</keyword>
<evidence type="ECO:0000256" key="5">
    <source>
        <dbReference type="ARBA" id="ARBA00022737"/>
    </source>
</evidence>
<dbReference type="SUPFAM" id="SSF55486">
    <property type="entry name" value="Metalloproteases ('zincins'), catalytic domain"/>
    <property type="match status" value="1"/>
</dbReference>
<dbReference type="InterPro" id="IPR001818">
    <property type="entry name" value="Pept_M10_metallopeptidase"/>
</dbReference>
<comment type="cofactor">
    <cofactor evidence="14">
        <name>Zn(2+)</name>
        <dbReference type="ChEBI" id="CHEBI:29105"/>
    </cofactor>
    <text evidence="14">Binds 2 Zn(2+) ions per subunit.</text>
</comment>
<dbReference type="RefSeq" id="XP_054829733.1">
    <property type="nucleotide sequence ID" value="XM_054973758.1"/>
</dbReference>
<dbReference type="Pfam" id="PF00045">
    <property type="entry name" value="Hemopexin"/>
    <property type="match status" value="2"/>
</dbReference>
<dbReference type="PROSITE" id="PS51642">
    <property type="entry name" value="HEMOPEXIN_2"/>
    <property type="match status" value="2"/>
</dbReference>
<keyword evidence="9" id="KW-0482">Metalloprotease</keyword>
<evidence type="ECO:0000256" key="7">
    <source>
        <dbReference type="ARBA" id="ARBA00022833"/>
    </source>
</evidence>
<feature type="signal peptide" evidence="17">
    <location>
        <begin position="1"/>
        <end position="19"/>
    </location>
</feature>
<evidence type="ECO:0000256" key="10">
    <source>
        <dbReference type="ARBA" id="ARBA00023145"/>
    </source>
</evidence>
<feature type="binding site" evidence="14">
    <location>
        <position position="198"/>
    </location>
    <ligand>
        <name>Zn(2+)</name>
        <dbReference type="ChEBI" id="CHEBI:29105"/>
        <label>2</label>
        <note>catalytic</note>
    </ligand>
</feature>
<keyword evidence="3 13" id="KW-0479">Metal-binding</keyword>
<dbReference type="FunFam" id="2.110.10.10:FF:000002">
    <property type="entry name" value="Matrix metallopeptidase 3"/>
    <property type="match status" value="1"/>
</dbReference>
<gene>
    <name evidence="20" type="primary">LOC129325831</name>
</gene>
<feature type="binding site" evidence="13">
    <location>
        <position position="180"/>
    </location>
    <ligand>
        <name>Zn(2+)</name>
        <dbReference type="ChEBI" id="CHEBI:29105"/>
        <label>2</label>
        <note>catalytic</note>
    </ligand>
</feature>
<dbReference type="GO" id="GO:0006508">
    <property type="term" value="P:proteolysis"/>
    <property type="evidence" value="ECO:0007669"/>
    <property type="project" value="UniProtKB-KW"/>
</dbReference>
<comment type="cofactor">
    <cofactor evidence="14">
        <name>Ca(2+)</name>
        <dbReference type="ChEBI" id="CHEBI:29108"/>
    </cofactor>
    <text evidence="14">Can bind about 5 Ca(2+) ions per subunit.</text>
</comment>
<proteinExistence type="inferred from homology"/>
<dbReference type="GO" id="GO:0031012">
    <property type="term" value="C:extracellular matrix"/>
    <property type="evidence" value="ECO:0007669"/>
    <property type="project" value="InterPro"/>
</dbReference>
<feature type="binding site" evidence="14">
    <location>
        <position position="137"/>
    </location>
    <ligand>
        <name>Ca(2+)</name>
        <dbReference type="ChEBI" id="CHEBI:29108"/>
        <label>3</label>
    </ligand>
</feature>
<dbReference type="GO" id="GO:0004222">
    <property type="term" value="F:metalloendopeptidase activity"/>
    <property type="evidence" value="ECO:0007669"/>
    <property type="project" value="InterPro"/>
</dbReference>
<feature type="binding site" evidence="14">
    <location>
        <position position="160"/>
    </location>
    <ligand>
        <name>Ca(2+)</name>
        <dbReference type="ChEBI" id="CHEBI:29108"/>
        <label>3</label>
    </ligand>
</feature>
<protein>
    <submittedName>
        <fullName evidence="20">Stromelysin-1-like isoform X1</fullName>
    </submittedName>
</protein>
<feature type="domain" description="Peptidase metallopeptidase" evidence="18">
    <location>
        <begin position="64"/>
        <end position="226"/>
    </location>
</feature>
<feature type="binding site" evidence="13">
    <location>
        <position position="184"/>
    </location>
    <ligand>
        <name>Zn(2+)</name>
        <dbReference type="ChEBI" id="CHEBI:29105"/>
        <label>2</label>
        <note>catalytic</note>
    </ligand>
</feature>
<evidence type="ECO:0000256" key="15">
    <source>
        <dbReference type="PIRSR" id="PIRSR621190-3"/>
    </source>
</evidence>
<evidence type="ECO:0000256" key="4">
    <source>
        <dbReference type="ARBA" id="ARBA00022729"/>
    </source>
</evidence>
<evidence type="ECO:0000256" key="2">
    <source>
        <dbReference type="ARBA" id="ARBA00022670"/>
    </source>
</evidence>
<feature type="disulfide bond" evidence="15">
    <location>
        <begin position="257"/>
        <end position="442"/>
    </location>
</feature>
<evidence type="ECO:0000256" key="9">
    <source>
        <dbReference type="ARBA" id="ARBA00023049"/>
    </source>
</evidence>
<dbReference type="PANTHER" id="PTHR10201:SF267">
    <property type="entry name" value="MACROPHAGE METALLOELASTASE"/>
    <property type="match status" value="1"/>
</dbReference>
<feature type="repeat" description="Hemopexin" evidence="16">
    <location>
        <begin position="399"/>
        <end position="443"/>
    </location>
</feature>
<evidence type="ECO:0000256" key="17">
    <source>
        <dbReference type="SAM" id="SignalP"/>
    </source>
</evidence>
<feature type="active site" evidence="12">
    <location>
        <position position="181"/>
    </location>
</feature>
<feature type="binding site" evidence="14">
    <location>
        <position position="136"/>
    </location>
    <ligand>
        <name>Ca(2+)</name>
        <dbReference type="ChEBI" id="CHEBI:29108"/>
        <label>3</label>
    </ligand>
</feature>
<keyword evidence="10" id="KW-0865">Zymogen</keyword>
<dbReference type="InterPro" id="IPR018487">
    <property type="entry name" value="Hemopexin-like_repeat"/>
</dbReference>
<dbReference type="GO" id="GO:0008270">
    <property type="term" value="F:zinc ion binding"/>
    <property type="evidence" value="ECO:0007669"/>
    <property type="project" value="InterPro"/>
</dbReference>
<keyword evidence="6" id="KW-0378">Hydrolase</keyword>
<feature type="binding site" evidence="14">
    <location>
        <position position="128"/>
    </location>
    <ligand>
        <name>Zn(2+)</name>
        <dbReference type="ChEBI" id="CHEBI:29105"/>
        <label>1</label>
    </ligand>
</feature>
<feature type="binding site" evidence="14">
    <location>
        <position position="163"/>
    </location>
    <ligand>
        <name>Ca(2+)</name>
        <dbReference type="ChEBI" id="CHEBI:29108"/>
        <label>3</label>
    </ligand>
</feature>
<evidence type="ECO:0000256" key="11">
    <source>
        <dbReference type="ARBA" id="ARBA00023157"/>
    </source>
</evidence>
<feature type="binding site" evidence="14">
    <location>
        <position position="161"/>
    </location>
    <ligand>
        <name>Ca(2+)</name>
        <dbReference type="ChEBI" id="CHEBI:29108"/>
        <label>1</label>
    </ligand>
</feature>
<evidence type="ECO:0000259" key="18">
    <source>
        <dbReference type="SMART" id="SM00235"/>
    </source>
</evidence>
<dbReference type="SUPFAM" id="SSF50923">
    <property type="entry name" value="Hemopexin-like domain"/>
    <property type="match status" value="1"/>
</dbReference>
<dbReference type="InterPro" id="IPR021190">
    <property type="entry name" value="Pept_M10A"/>
</dbReference>
<evidence type="ECO:0000256" key="12">
    <source>
        <dbReference type="PIRSR" id="PIRSR001191-1"/>
    </source>
</evidence>
<dbReference type="InterPro" id="IPR033739">
    <property type="entry name" value="M10A_MMP"/>
</dbReference>
<feature type="binding site" evidence="13">
    <location>
        <position position="190"/>
    </location>
    <ligand>
        <name>Zn(2+)</name>
        <dbReference type="ChEBI" id="CHEBI:29105"/>
        <label>2</label>
        <note>catalytic</note>
    </ligand>
</feature>
<feature type="binding site" evidence="14">
    <location>
        <position position="163"/>
    </location>
    <ligand>
        <name>Ca(2+)</name>
        <dbReference type="ChEBI" id="CHEBI:29108"/>
        <label>1</label>
    </ligand>
</feature>